<evidence type="ECO:0000256" key="1">
    <source>
        <dbReference type="ARBA" id="ARBA00022741"/>
    </source>
</evidence>
<reference evidence="4" key="1">
    <citation type="submission" date="2011-03" db="EMBL/GenBank/DDBJ databases">
        <title>Draft genome sequence of Brevundimonas diminuta.</title>
        <authorList>
            <person name="Brown P.J.B."/>
            <person name="Buechlein A."/>
            <person name="Hemmerich C."/>
            <person name="Brun Y.V."/>
        </authorList>
    </citation>
    <scope>NUCLEOTIDE SEQUENCE [LARGE SCALE GENOMIC DNA]</scope>
    <source>
        <strain evidence="4">C19</strain>
    </source>
</reference>
<dbReference type="EMBL" id="GL883077">
    <property type="protein sequence ID" value="EGF92129.1"/>
    <property type="molecule type" value="Genomic_DNA"/>
</dbReference>
<protein>
    <submittedName>
        <fullName evidence="3">AFG1-like ATPase family protein</fullName>
    </submittedName>
</protein>
<dbReference type="InterPro" id="IPR005654">
    <property type="entry name" value="ATPase_AFG1-like"/>
</dbReference>
<dbReference type="PANTHER" id="PTHR12169:SF6">
    <property type="entry name" value="AFG1-LIKE ATPASE"/>
    <property type="match status" value="1"/>
</dbReference>
<organism evidence="3 4">
    <name type="scientific">Asticcacaulis biprosthecium C19</name>
    <dbReference type="NCBI Taxonomy" id="715226"/>
    <lineage>
        <taxon>Bacteria</taxon>
        <taxon>Pseudomonadati</taxon>
        <taxon>Pseudomonadota</taxon>
        <taxon>Alphaproteobacteria</taxon>
        <taxon>Caulobacterales</taxon>
        <taxon>Caulobacteraceae</taxon>
        <taxon>Asticcacaulis</taxon>
    </lineage>
</organism>
<sequence>MGIRSEYKRLLKTGELKADPAQKAAIEALFKLERRIRHSRSWLRALLGIRPKCYGMYLWGPPGRGKSMMMDIFYHNAHIKAKHRVHFHAFMSEVHHLIRKWRESDAATRKRIFGTHKGDDPIAPTAKLIAKRSQLLCFDELQVTDIADAMILGRLFEALFANKVILVTTSNRPPQDLYKNGLNRDLFVPFIDMIKDRLQVVEVAGPRDFRLDRLRGAKTYFFPSTDPQSRAGFETLWADMTRLNTEMECVLTVNERKLTFKRAAGPLLRATFAELCAANNGAADYLAIAERFTTVFIEDVPIMSPANRNEARRFVSLIDALYEDSTKTVLLAAAEPSQLYPSGDGAFEFERTVSRLEEMRSEDYLARASSHAG</sequence>
<accession>F4QKH7</accession>
<dbReference type="Proteomes" id="UP000006512">
    <property type="component" value="Unassembled WGS sequence"/>
</dbReference>
<evidence type="ECO:0000313" key="3">
    <source>
        <dbReference type="EMBL" id="EGF92129.1"/>
    </source>
</evidence>
<evidence type="ECO:0000256" key="2">
    <source>
        <dbReference type="ARBA" id="ARBA00022840"/>
    </source>
</evidence>
<keyword evidence="1" id="KW-0547">Nucleotide-binding</keyword>
<dbReference type="GO" id="GO:0016887">
    <property type="term" value="F:ATP hydrolysis activity"/>
    <property type="evidence" value="ECO:0007669"/>
    <property type="project" value="InterPro"/>
</dbReference>
<dbReference type="GO" id="GO:0005737">
    <property type="term" value="C:cytoplasm"/>
    <property type="evidence" value="ECO:0007669"/>
    <property type="project" value="TreeGrafter"/>
</dbReference>
<proteinExistence type="predicted"/>
<dbReference type="Pfam" id="PF03969">
    <property type="entry name" value="AFG1_ATPase"/>
    <property type="match status" value="1"/>
</dbReference>
<dbReference type="AlphaFoldDB" id="F4QKH7"/>
<name>F4QKH7_9CAUL</name>
<dbReference type="PANTHER" id="PTHR12169">
    <property type="entry name" value="ATPASE N2B"/>
    <property type="match status" value="1"/>
</dbReference>
<dbReference type="SUPFAM" id="SSF52540">
    <property type="entry name" value="P-loop containing nucleoside triphosphate hydrolases"/>
    <property type="match status" value="1"/>
</dbReference>
<dbReference type="Gene3D" id="3.40.50.300">
    <property type="entry name" value="P-loop containing nucleotide triphosphate hydrolases"/>
    <property type="match status" value="1"/>
</dbReference>
<keyword evidence="4" id="KW-1185">Reference proteome</keyword>
<dbReference type="GO" id="GO:0005524">
    <property type="term" value="F:ATP binding"/>
    <property type="evidence" value="ECO:0007669"/>
    <property type="project" value="UniProtKB-KW"/>
</dbReference>
<dbReference type="STRING" id="715226.ABI_05620"/>
<dbReference type="InterPro" id="IPR027417">
    <property type="entry name" value="P-loop_NTPase"/>
</dbReference>
<evidence type="ECO:0000313" key="4">
    <source>
        <dbReference type="Proteomes" id="UP000006512"/>
    </source>
</evidence>
<dbReference type="HOGENOM" id="CLU_008681_0_1_5"/>
<gene>
    <name evidence="3" type="ORF">ABI_05620</name>
</gene>
<dbReference type="NCBIfam" id="NF040713">
    <property type="entry name" value="ZapE"/>
    <property type="match status" value="1"/>
</dbReference>
<dbReference type="eggNOG" id="COG1485">
    <property type="taxonomic scope" value="Bacteria"/>
</dbReference>
<dbReference type="RefSeq" id="WP_006271299.1">
    <property type="nucleotide sequence ID" value="NZ_GL883077.1"/>
</dbReference>
<keyword evidence="2" id="KW-0067">ATP-binding</keyword>